<reference evidence="8" key="2">
    <citation type="submission" date="2025-09" db="UniProtKB">
        <authorList>
            <consortium name="Ensembl"/>
        </authorList>
    </citation>
    <scope>IDENTIFICATION</scope>
</reference>
<gene>
    <name evidence="8" type="primary">lonrf1</name>
</gene>
<dbReference type="InterPro" id="IPR011990">
    <property type="entry name" value="TPR-like_helical_dom_sf"/>
</dbReference>
<dbReference type="CDD" id="cd16514">
    <property type="entry name" value="RING-HC_LONFs_rpt2"/>
    <property type="match status" value="1"/>
</dbReference>
<dbReference type="InterPro" id="IPR015947">
    <property type="entry name" value="PUA-like_sf"/>
</dbReference>
<keyword evidence="1" id="KW-0479">Metal-binding</keyword>
<dbReference type="Pfam" id="PF13181">
    <property type="entry name" value="TPR_8"/>
    <property type="match status" value="1"/>
</dbReference>
<dbReference type="FunFam" id="2.30.130.40:FF:000005">
    <property type="entry name" value="LON peptidase N-terminal domain and ring finger 1"/>
    <property type="match status" value="1"/>
</dbReference>
<feature type="region of interest" description="Disordered" evidence="5">
    <location>
        <begin position="350"/>
        <end position="394"/>
    </location>
</feature>
<dbReference type="PROSITE" id="PS50089">
    <property type="entry name" value="ZF_RING_2"/>
    <property type="match status" value="2"/>
</dbReference>
<dbReference type="GO" id="GO:0061630">
    <property type="term" value="F:ubiquitin protein ligase activity"/>
    <property type="evidence" value="ECO:0007669"/>
    <property type="project" value="TreeGrafter"/>
</dbReference>
<dbReference type="SUPFAM" id="SSF57850">
    <property type="entry name" value="RING/U-box"/>
    <property type="match status" value="2"/>
</dbReference>
<dbReference type="SMART" id="SM00464">
    <property type="entry name" value="LON"/>
    <property type="match status" value="1"/>
</dbReference>
<dbReference type="InterPro" id="IPR003111">
    <property type="entry name" value="Lon_prtase_N"/>
</dbReference>
<dbReference type="Proteomes" id="UP000694546">
    <property type="component" value="Chromosome 3"/>
</dbReference>
<dbReference type="CDD" id="cd16513">
    <property type="entry name" value="RING-HC_LONFs_rpt1"/>
    <property type="match status" value="1"/>
</dbReference>
<reference evidence="8" key="1">
    <citation type="submission" date="2025-08" db="UniProtKB">
        <authorList>
            <consortium name="Ensembl"/>
        </authorList>
    </citation>
    <scope>IDENTIFICATION</scope>
</reference>
<feature type="compositionally biased region" description="Basic and acidic residues" evidence="5">
    <location>
        <begin position="375"/>
        <end position="386"/>
    </location>
</feature>
<dbReference type="Gene3D" id="3.30.40.10">
    <property type="entry name" value="Zinc/RING finger domain, C3HC4 (zinc finger)"/>
    <property type="match status" value="2"/>
</dbReference>
<dbReference type="PANTHER" id="PTHR23327">
    <property type="entry name" value="RING FINGER PROTEIN 127"/>
    <property type="match status" value="1"/>
</dbReference>
<evidence type="ECO:0000256" key="2">
    <source>
        <dbReference type="ARBA" id="ARBA00022771"/>
    </source>
</evidence>
<dbReference type="SUPFAM" id="SSF88697">
    <property type="entry name" value="PUA domain-like"/>
    <property type="match status" value="1"/>
</dbReference>
<dbReference type="GO" id="GO:0008270">
    <property type="term" value="F:zinc ion binding"/>
    <property type="evidence" value="ECO:0007669"/>
    <property type="project" value="UniProtKB-KW"/>
</dbReference>
<dbReference type="PROSITE" id="PS00518">
    <property type="entry name" value="ZF_RING_1"/>
    <property type="match status" value="1"/>
</dbReference>
<dbReference type="AlphaFoldDB" id="A0A8C4YZE8"/>
<protein>
    <submittedName>
        <fullName evidence="8">LON peptidase N-terminal domain and ring finger 1</fullName>
    </submittedName>
</protein>
<dbReference type="GeneTree" id="ENSGT00440000033329"/>
<sequence>MSLQQPEVETASDDEGEGVFFIETDSESEWKDEDQIDNRELILQKADALASENRLKEAIDYYTMVMRDGAVRPEQLSTFVDCVLRNFKRNVSEPEEEPGSGEDIPMFDCPSCHSFLGEPVTLSCGHSYCRRCTDHSQLSKCKLCGEPVHWTHAPDQQLKVNVILSGLLDKFFPEDLKTYKTICEIQELTTRRCFKEAVSLASDVIQPGSEVASVEVKGASEEVASVEVKGASEEVASVEVKGASVEAGSFEEVSVEVAIAARLCRAEAYTGLKQYRLAMEDTEFCLTARRSAEGFFQKAMVLHAMGQTDESLQVFLQCLAMDDNFTRARSQVEMILCDLLSPAGETVKEGLRATTQSHASPHIRAKTLANATSDADSRGTHNEPERTGPANPCHLTRAASLHNATEKTDEPPESVERAALSRTNSLCGHAAGLGGEGLKRVWSAPQLGDQDRAGLLKRKLSVSGAGPGLRSVGGSKQKRQGGEQSEAHRGQVSSCSPARRSIPQGQPKSSDLECALCIRLFYEPVTTPCGHTFCKSCLERCLDHTPQCPLCKESLKEYLACRKYVVTRVLDDLIRERLGEEHKERSKTNLEETQELSDLTRSVPIFVCTMAYPTVPCPLHVFEPRYRLMIRRCMDTGTRQFGMCISDPTQGFVDHGCMLIIRSVHFLPDGRSVVDTIGGKRFRVLSRGMRDGYSIADIEHLEDTRVEDGEELVRLQRLHDGVYDQAVRWFQNLKVRFHNQILQHFGPMPAREADIQATPNGPACCWWLLAVLPIDPRHQLSVLAMTSLRERLQKIQHILTYLQSVPDS</sequence>
<evidence type="ECO:0000256" key="4">
    <source>
        <dbReference type="PROSITE-ProRule" id="PRU00175"/>
    </source>
</evidence>
<dbReference type="SMART" id="SM00184">
    <property type="entry name" value="RING"/>
    <property type="match status" value="2"/>
</dbReference>
<dbReference type="Gene3D" id="2.30.130.40">
    <property type="entry name" value="LON domain-like"/>
    <property type="match status" value="1"/>
</dbReference>
<keyword evidence="2 4" id="KW-0863">Zinc-finger</keyword>
<evidence type="ECO:0000256" key="3">
    <source>
        <dbReference type="ARBA" id="ARBA00022833"/>
    </source>
</evidence>
<evidence type="ECO:0000259" key="6">
    <source>
        <dbReference type="PROSITE" id="PS50089"/>
    </source>
</evidence>
<evidence type="ECO:0000313" key="9">
    <source>
        <dbReference type="Proteomes" id="UP000694546"/>
    </source>
</evidence>
<organism evidence="8 9">
    <name type="scientific">Gadus morhua</name>
    <name type="common">Atlantic cod</name>
    <dbReference type="NCBI Taxonomy" id="8049"/>
    <lineage>
        <taxon>Eukaryota</taxon>
        <taxon>Metazoa</taxon>
        <taxon>Chordata</taxon>
        <taxon>Craniata</taxon>
        <taxon>Vertebrata</taxon>
        <taxon>Euteleostomi</taxon>
        <taxon>Actinopterygii</taxon>
        <taxon>Neopterygii</taxon>
        <taxon>Teleostei</taxon>
        <taxon>Neoteleostei</taxon>
        <taxon>Acanthomorphata</taxon>
        <taxon>Zeiogadaria</taxon>
        <taxon>Gadariae</taxon>
        <taxon>Gadiformes</taxon>
        <taxon>Gadoidei</taxon>
        <taxon>Gadidae</taxon>
        <taxon>Gadus</taxon>
    </lineage>
</organism>
<evidence type="ECO:0000313" key="8">
    <source>
        <dbReference type="Ensembl" id="ENSGMOP00000002264.2"/>
    </source>
</evidence>
<dbReference type="InterPro" id="IPR046336">
    <property type="entry name" value="Lon_prtase_N_sf"/>
</dbReference>
<dbReference type="Pfam" id="PF13923">
    <property type="entry name" value="zf-C3HC4_2"/>
    <property type="match status" value="1"/>
</dbReference>
<dbReference type="PANTHER" id="PTHR23327:SF4">
    <property type="entry name" value="LON PEPTIDASE N-TERMINAL DOMAIN AND RING FINGER PROTEIN 1"/>
    <property type="match status" value="1"/>
</dbReference>
<dbReference type="Pfam" id="PF02190">
    <property type="entry name" value="LON_substr_bdg"/>
    <property type="match status" value="1"/>
</dbReference>
<dbReference type="InterPro" id="IPR013083">
    <property type="entry name" value="Znf_RING/FYVE/PHD"/>
</dbReference>
<feature type="domain" description="Lon N-terminal" evidence="7">
    <location>
        <begin position="593"/>
        <end position="803"/>
    </location>
</feature>
<dbReference type="PROSITE" id="PS51787">
    <property type="entry name" value="LON_N"/>
    <property type="match status" value="1"/>
</dbReference>
<feature type="domain" description="RING-type" evidence="6">
    <location>
        <begin position="514"/>
        <end position="552"/>
    </location>
</feature>
<dbReference type="OMA" id="CEICISE"/>
<keyword evidence="9" id="KW-1185">Reference proteome</keyword>
<feature type="domain" description="RING-type" evidence="6">
    <location>
        <begin position="109"/>
        <end position="144"/>
    </location>
</feature>
<dbReference type="Gene3D" id="1.25.40.10">
    <property type="entry name" value="Tetratricopeptide repeat domain"/>
    <property type="match status" value="1"/>
</dbReference>
<feature type="region of interest" description="Disordered" evidence="5">
    <location>
        <begin position="460"/>
        <end position="509"/>
    </location>
</feature>
<dbReference type="GO" id="GO:0005737">
    <property type="term" value="C:cytoplasm"/>
    <property type="evidence" value="ECO:0007669"/>
    <property type="project" value="UniProtKB-ARBA"/>
</dbReference>
<accession>A0A8C4YZE8</accession>
<evidence type="ECO:0000256" key="5">
    <source>
        <dbReference type="SAM" id="MobiDB-lite"/>
    </source>
</evidence>
<dbReference type="InterPro" id="IPR019734">
    <property type="entry name" value="TPR_rpt"/>
</dbReference>
<dbReference type="Ensembl" id="ENSGMOT00000002339.2">
    <property type="protein sequence ID" value="ENSGMOP00000002264.2"/>
    <property type="gene ID" value="ENSGMOG00000002101.2"/>
</dbReference>
<dbReference type="OrthoDB" id="264917at2759"/>
<dbReference type="SUPFAM" id="SSF48452">
    <property type="entry name" value="TPR-like"/>
    <property type="match status" value="1"/>
</dbReference>
<proteinExistence type="predicted"/>
<dbReference type="InterPro" id="IPR001841">
    <property type="entry name" value="Znf_RING"/>
</dbReference>
<keyword evidence="3" id="KW-0862">Zinc</keyword>
<evidence type="ECO:0000256" key="1">
    <source>
        <dbReference type="ARBA" id="ARBA00022723"/>
    </source>
</evidence>
<name>A0A8C4YZE8_GADMO</name>
<dbReference type="InterPro" id="IPR017907">
    <property type="entry name" value="Znf_RING_CS"/>
</dbReference>
<evidence type="ECO:0000259" key="7">
    <source>
        <dbReference type="PROSITE" id="PS51787"/>
    </source>
</evidence>